<gene>
    <name evidence="1" type="ORF">P5673_009052</name>
</gene>
<name>A0AAD9QTI7_ACRCE</name>
<evidence type="ECO:0000313" key="2">
    <source>
        <dbReference type="Proteomes" id="UP001249851"/>
    </source>
</evidence>
<dbReference type="AlphaFoldDB" id="A0AAD9QTI7"/>
<dbReference type="Proteomes" id="UP001249851">
    <property type="component" value="Unassembled WGS sequence"/>
</dbReference>
<keyword evidence="2" id="KW-1185">Reference proteome</keyword>
<accession>A0AAD9QTI7</accession>
<protein>
    <submittedName>
        <fullName evidence="1">Uncharacterized protein</fullName>
    </submittedName>
</protein>
<proteinExistence type="predicted"/>
<organism evidence="1 2">
    <name type="scientific">Acropora cervicornis</name>
    <name type="common">Staghorn coral</name>
    <dbReference type="NCBI Taxonomy" id="6130"/>
    <lineage>
        <taxon>Eukaryota</taxon>
        <taxon>Metazoa</taxon>
        <taxon>Cnidaria</taxon>
        <taxon>Anthozoa</taxon>
        <taxon>Hexacorallia</taxon>
        <taxon>Scleractinia</taxon>
        <taxon>Astrocoeniina</taxon>
        <taxon>Acroporidae</taxon>
        <taxon>Acropora</taxon>
    </lineage>
</organism>
<reference evidence="1" key="2">
    <citation type="journal article" date="2023" name="Science">
        <title>Genomic signatures of disease resistance in endangered staghorn corals.</title>
        <authorList>
            <person name="Vollmer S.V."/>
            <person name="Selwyn J.D."/>
            <person name="Despard B.A."/>
            <person name="Roesel C.L."/>
        </authorList>
    </citation>
    <scope>NUCLEOTIDE SEQUENCE</scope>
    <source>
        <strain evidence="1">K2</strain>
    </source>
</reference>
<dbReference type="EMBL" id="JARQWQ010000015">
    <property type="protein sequence ID" value="KAK2567239.1"/>
    <property type="molecule type" value="Genomic_DNA"/>
</dbReference>
<evidence type="ECO:0000313" key="1">
    <source>
        <dbReference type="EMBL" id="KAK2567239.1"/>
    </source>
</evidence>
<sequence>MESPLALPNWTPQSPEVPSSSKIKIKHVYRDLSLINAEFGRQSNGSTRRKEKRRQLVCVYRDHLPLPCKGALMDRTTTSCNYCDTDEIHTCCFTSNGSLFASGPAETETNICIY</sequence>
<comment type="caution">
    <text evidence="1">The sequence shown here is derived from an EMBL/GenBank/DDBJ whole genome shotgun (WGS) entry which is preliminary data.</text>
</comment>
<reference evidence="1" key="1">
    <citation type="journal article" date="2023" name="G3 (Bethesda)">
        <title>Whole genome assembly and annotation of the endangered Caribbean coral Acropora cervicornis.</title>
        <authorList>
            <person name="Selwyn J.D."/>
            <person name="Vollmer S.V."/>
        </authorList>
    </citation>
    <scope>NUCLEOTIDE SEQUENCE</scope>
    <source>
        <strain evidence="1">K2</strain>
    </source>
</reference>